<proteinExistence type="predicted"/>
<dbReference type="Proteomes" id="UP001147782">
    <property type="component" value="Unassembled WGS sequence"/>
</dbReference>
<comment type="caution">
    <text evidence="1">The sequence shown here is derived from an EMBL/GenBank/DDBJ whole genome shotgun (WGS) entry which is preliminary data.</text>
</comment>
<protein>
    <submittedName>
        <fullName evidence="1">Uncharacterized protein</fullName>
    </submittedName>
</protein>
<dbReference type="AlphaFoldDB" id="A0A9W9RDS6"/>
<sequence length="414" mass="45813">MVFIVGHSLPIRPLTEQERLDRFEDQKALYDGVSLFLEKRGPKPLETSMYAPGNYVPVKHATGLSAARRFGRFLKNKHLQHLKKNGQHYVNIAKDFTGKDIAIKDIAIKDIAIKDTATESNIANKDEASVPFVATVQDLTKSAATTPKGPSRINPEAKEFVPRSVSAGSDNANHGLTSNDDFMEHVRSYMAKGTFTEKHGGPATKNRRPIKPRDLPARVLLFKNVPDWLNISDIFGLVYGGAVEHIFRSHMAEITVIFCEEATCATYLAVHANGIRIKKPGSIDEHVIMDVEKAPRGEEITSAMQKKLATGASRLVRVDGVFHAEKYQALSTLAMRYELDHIQFHCEKDKAVPAFFFFCGIADAWAFEHKLKDSEEWENHTTEFVADPCKAATGFHGNAVPNEMVAAVVAAAAS</sequence>
<dbReference type="RefSeq" id="XP_056549669.1">
    <property type="nucleotide sequence ID" value="XM_056703709.1"/>
</dbReference>
<keyword evidence="2" id="KW-1185">Reference proteome</keyword>
<gene>
    <name evidence="1" type="ORF">N7496_010796</name>
</gene>
<evidence type="ECO:0000313" key="2">
    <source>
        <dbReference type="Proteomes" id="UP001147782"/>
    </source>
</evidence>
<dbReference type="OrthoDB" id="4338216at2759"/>
<accession>A0A9W9RDS6</accession>
<organism evidence="1 2">
    <name type="scientific">Penicillium cataractarum</name>
    <dbReference type="NCBI Taxonomy" id="2100454"/>
    <lineage>
        <taxon>Eukaryota</taxon>
        <taxon>Fungi</taxon>
        <taxon>Dikarya</taxon>
        <taxon>Ascomycota</taxon>
        <taxon>Pezizomycotina</taxon>
        <taxon>Eurotiomycetes</taxon>
        <taxon>Eurotiomycetidae</taxon>
        <taxon>Eurotiales</taxon>
        <taxon>Aspergillaceae</taxon>
        <taxon>Penicillium</taxon>
    </lineage>
</organism>
<dbReference type="EMBL" id="JAPZBS010000009">
    <property type="protein sequence ID" value="KAJ5358383.1"/>
    <property type="molecule type" value="Genomic_DNA"/>
</dbReference>
<reference evidence="1" key="2">
    <citation type="journal article" date="2023" name="IMA Fungus">
        <title>Comparative genomic study of the Penicillium genus elucidates a diverse pangenome and 15 lateral gene transfer events.</title>
        <authorList>
            <person name="Petersen C."/>
            <person name="Sorensen T."/>
            <person name="Nielsen M.R."/>
            <person name="Sondergaard T.E."/>
            <person name="Sorensen J.L."/>
            <person name="Fitzpatrick D.A."/>
            <person name="Frisvad J.C."/>
            <person name="Nielsen K.L."/>
        </authorList>
    </citation>
    <scope>NUCLEOTIDE SEQUENCE</scope>
    <source>
        <strain evidence="1">IBT 29864</strain>
    </source>
</reference>
<name>A0A9W9RDS6_9EURO</name>
<reference evidence="1" key="1">
    <citation type="submission" date="2022-11" db="EMBL/GenBank/DDBJ databases">
        <authorList>
            <person name="Petersen C."/>
        </authorList>
    </citation>
    <scope>NUCLEOTIDE SEQUENCE</scope>
    <source>
        <strain evidence="1">IBT 29864</strain>
    </source>
</reference>
<dbReference type="GeneID" id="81442888"/>
<evidence type="ECO:0000313" key="1">
    <source>
        <dbReference type="EMBL" id="KAJ5358383.1"/>
    </source>
</evidence>